<comment type="caution">
    <text evidence="1">The sequence shown here is derived from an EMBL/GenBank/DDBJ whole genome shotgun (WGS) entry which is preliminary data.</text>
</comment>
<evidence type="ECO:0000313" key="2">
    <source>
        <dbReference type="Proteomes" id="UP001239213"/>
    </source>
</evidence>
<sequence>MSEKDAASVSIAVTDYRILRSKFIRQAMDGLNARFDILVQVGPVQSHRLNLRARQVTQDDSQNMPLPTYSHAAVQTEEAYLRPSSEQLVFEHPTPVASMHLFFPSSHRIARHQKKAAS</sequence>
<evidence type="ECO:0000313" key="1">
    <source>
        <dbReference type="EMBL" id="KAK1457953.1"/>
    </source>
</evidence>
<dbReference type="AlphaFoldDB" id="A0AAI9UIF5"/>
<reference evidence="1" key="1">
    <citation type="submission" date="2016-11" db="EMBL/GenBank/DDBJ databases">
        <title>The genome sequence of Colletotrichum cuscutae.</title>
        <authorList>
            <person name="Baroncelli R."/>
        </authorList>
    </citation>
    <scope>NUCLEOTIDE SEQUENCE</scope>
    <source>
        <strain evidence="1">IMI 304802</strain>
    </source>
</reference>
<dbReference type="Proteomes" id="UP001239213">
    <property type="component" value="Unassembled WGS sequence"/>
</dbReference>
<accession>A0AAI9UIF5</accession>
<keyword evidence="2" id="KW-1185">Reference proteome</keyword>
<protein>
    <submittedName>
        <fullName evidence="1">Uncharacterized protein</fullName>
    </submittedName>
</protein>
<proteinExistence type="predicted"/>
<organism evidence="1 2">
    <name type="scientific">Colletotrichum cuscutae</name>
    <dbReference type="NCBI Taxonomy" id="1209917"/>
    <lineage>
        <taxon>Eukaryota</taxon>
        <taxon>Fungi</taxon>
        <taxon>Dikarya</taxon>
        <taxon>Ascomycota</taxon>
        <taxon>Pezizomycotina</taxon>
        <taxon>Sordariomycetes</taxon>
        <taxon>Hypocreomycetidae</taxon>
        <taxon>Glomerellales</taxon>
        <taxon>Glomerellaceae</taxon>
        <taxon>Colletotrichum</taxon>
        <taxon>Colletotrichum acutatum species complex</taxon>
    </lineage>
</organism>
<name>A0AAI9UIF5_9PEZI</name>
<gene>
    <name evidence="1" type="ORF">CCUS01_09602</name>
</gene>
<dbReference type="EMBL" id="MPDP01000280">
    <property type="protein sequence ID" value="KAK1457953.1"/>
    <property type="molecule type" value="Genomic_DNA"/>
</dbReference>